<accession>A0AAE0S6E0</accession>
<feature type="region of interest" description="Disordered" evidence="1">
    <location>
        <begin position="140"/>
        <end position="169"/>
    </location>
</feature>
<proteinExistence type="predicted"/>
<keyword evidence="4" id="KW-1185">Reference proteome</keyword>
<keyword evidence="2" id="KW-0472">Membrane</keyword>
<dbReference type="Proteomes" id="UP001195483">
    <property type="component" value="Unassembled WGS sequence"/>
</dbReference>
<gene>
    <name evidence="3" type="ORF">CHS0354_031109</name>
</gene>
<feature type="non-terminal residue" evidence="3">
    <location>
        <position position="1"/>
    </location>
</feature>
<evidence type="ECO:0000313" key="4">
    <source>
        <dbReference type="Proteomes" id="UP001195483"/>
    </source>
</evidence>
<reference evidence="3" key="3">
    <citation type="submission" date="2023-05" db="EMBL/GenBank/DDBJ databases">
        <authorList>
            <person name="Smith C.H."/>
        </authorList>
    </citation>
    <scope>NUCLEOTIDE SEQUENCE</scope>
    <source>
        <strain evidence="3">CHS0354</strain>
        <tissue evidence="3">Mantle</tissue>
    </source>
</reference>
<organism evidence="3 4">
    <name type="scientific">Potamilus streckersoni</name>
    <dbReference type="NCBI Taxonomy" id="2493646"/>
    <lineage>
        <taxon>Eukaryota</taxon>
        <taxon>Metazoa</taxon>
        <taxon>Spiralia</taxon>
        <taxon>Lophotrochozoa</taxon>
        <taxon>Mollusca</taxon>
        <taxon>Bivalvia</taxon>
        <taxon>Autobranchia</taxon>
        <taxon>Heteroconchia</taxon>
        <taxon>Palaeoheterodonta</taxon>
        <taxon>Unionida</taxon>
        <taxon>Unionoidea</taxon>
        <taxon>Unionidae</taxon>
        <taxon>Ambleminae</taxon>
        <taxon>Lampsilini</taxon>
        <taxon>Potamilus</taxon>
    </lineage>
</organism>
<keyword evidence="2" id="KW-1133">Transmembrane helix</keyword>
<evidence type="ECO:0000313" key="3">
    <source>
        <dbReference type="EMBL" id="KAK3586151.1"/>
    </source>
</evidence>
<feature type="transmembrane region" description="Helical" evidence="2">
    <location>
        <begin position="6"/>
        <end position="28"/>
    </location>
</feature>
<protein>
    <submittedName>
        <fullName evidence="3">Uncharacterized protein</fullName>
    </submittedName>
</protein>
<dbReference type="EMBL" id="JAEAOA010001864">
    <property type="protein sequence ID" value="KAK3586151.1"/>
    <property type="molecule type" value="Genomic_DNA"/>
</dbReference>
<evidence type="ECO:0000256" key="2">
    <source>
        <dbReference type="SAM" id="Phobius"/>
    </source>
</evidence>
<keyword evidence="2" id="KW-0812">Transmembrane</keyword>
<comment type="caution">
    <text evidence="3">The sequence shown here is derived from an EMBL/GenBank/DDBJ whole genome shotgun (WGS) entry which is preliminary data.</text>
</comment>
<sequence>NDMRIYLGFVAGFFTLLVALAIAVACVVRRKRMATNSKMDAIHLDEINKAKHLEEGEYSKVIKRSGISTADKTETDFGQIYENQCKPEAYQTNDHSTPEVDQTYDDYIPSDEKQPNLNDATYDHATFGRNIYGQNANMPSVLPNAPLHQMEDGAGENEETYSNIPIGRK</sequence>
<dbReference type="AlphaFoldDB" id="A0AAE0S6E0"/>
<reference evidence="3" key="1">
    <citation type="journal article" date="2021" name="Genome Biol. Evol.">
        <title>A High-Quality Reference Genome for a Parasitic Bivalve with Doubly Uniparental Inheritance (Bivalvia: Unionida).</title>
        <authorList>
            <person name="Smith C.H."/>
        </authorList>
    </citation>
    <scope>NUCLEOTIDE SEQUENCE</scope>
    <source>
        <strain evidence="3">CHS0354</strain>
    </source>
</reference>
<name>A0AAE0S6E0_9BIVA</name>
<reference evidence="3" key="2">
    <citation type="journal article" date="2021" name="Genome Biol. Evol.">
        <title>Developing a high-quality reference genome for a parasitic bivalve with doubly uniparental inheritance (Bivalvia: Unionida).</title>
        <authorList>
            <person name="Smith C.H."/>
        </authorList>
    </citation>
    <scope>NUCLEOTIDE SEQUENCE</scope>
    <source>
        <strain evidence="3">CHS0354</strain>
        <tissue evidence="3">Mantle</tissue>
    </source>
</reference>
<evidence type="ECO:0000256" key="1">
    <source>
        <dbReference type="SAM" id="MobiDB-lite"/>
    </source>
</evidence>